<dbReference type="RefSeq" id="XP_018831462.1">
    <property type="nucleotide sequence ID" value="XM_018975917.1"/>
</dbReference>
<dbReference type="SUPFAM" id="SSF53098">
    <property type="entry name" value="Ribonuclease H-like"/>
    <property type="match status" value="1"/>
</dbReference>
<dbReference type="Gene3D" id="3.30.420.10">
    <property type="entry name" value="Ribonuclease H-like superfamily/Ribonuclease H"/>
    <property type="match status" value="1"/>
</dbReference>
<dbReference type="InterPro" id="IPR044730">
    <property type="entry name" value="RNase_H-like_dom_plant"/>
</dbReference>
<dbReference type="GO" id="GO:0004523">
    <property type="term" value="F:RNA-DNA hybrid ribonuclease activity"/>
    <property type="evidence" value="ECO:0007669"/>
    <property type="project" value="InterPro"/>
</dbReference>
<accession>A0A2I4FIK0</accession>
<keyword evidence="1" id="KW-1185">Reference proteome</keyword>
<dbReference type="PANTHER" id="PTHR47074:SF48">
    <property type="entry name" value="POLYNUCLEOTIDYL TRANSFERASE, RIBONUCLEASE H-LIKE SUPERFAMILY PROTEIN"/>
    <property type="match status" value="1"/>
</dbReference>
<dbReference type="InterPro" id="IPR036397">
    <property type="entry name" value="RNaseH_sf"/>
</dbReference>
<dbReference type="GO" id="GO:0003676">
    <property type="term" value="F:nucleic acid binding"/>
    <property type="evidence" value="ECO:0007669"/>
    <property type="project" value="InterPro"/>
</dbReference>
<evidence type="ECO:0000313" key="1">
    <source>
        <dbReference type="Proteomes" id="UP000235220"/>
    </source>
</evidence>
<dbReference type="InterPro" id="IPR012337">
    <property type="entry name" value="RNaseH-like_sf"/>
</dbReference>
<dbReference type="InterPro" id="IPR052929">
    <property type="entry name" value="RNase_H-like_EbsB-rel"/>
</dbReference>
<protein>
    <submittedName>
        <fullName evidence="2">Uncharacterized protein LOC108999119</fullName>
    </submittedName>
</protein>
<dbReference type="OrthoDB" id="1906820at2759"/>
<name>A0A2I4FIK0_JUGRE</name>
<dbReference type="CDD" id="cd06222">
    <property type="entry name" value="RNase_H_like"/>
    <property type="match status" value="1"/>
</dbReference>
<dbReference type="InterPro" id="IPR002156">
    <property type="entry name" value="RNaseH_domain"/>
</dbReference>
<dbReference type="AlphaFoldDB" id="A0A2I4FIK0"/>
<gene>
    <name evidence="2" type="primary">LOC108999119</name>
</gene>
<dbReference type="InterPro" id="IPR026960">
    <property type="entry name" value="RVT-Znf"/>
</dbReference>
<evidence type="ECO:0000313" key="2">
    <source>
        <dbReference type="RefSeq" id="XP_018831462.1"/>
    </source>
</evidence>
<dbReference type="PANTHER" id="PTHR47074">
    <property type="entry name" value="BNAC02G40300D PROTEIN"/>
    <property type="match status" value="1"/>
</dbReference>
<dbReference type="GeneID" id="108999119"/>
<dbReference type="Proteomes" id="UP000235220">
    <property type="component" value="Chromosome 2"/>
</dbReference>
<dbReference type="KEGG" id="jre:108999119"/>
<proteinExistence type="predicted"/>
<sequence length="283" mass="31836">MAADQKGQSSYSVKKGEVWKDIWKLMVPNATSMLLWRACHESLPTNQNLVKRRISENVMCPINQIAPESVTHALCYQIWKRRNNFMFEEKFTNPNLIVQTAMQKVSDFQVANQKQVAEGVTAFQVSQWTAPPPQVFKANWNASVDRVNCRIGVGVIIRDWHGQVVATLRSQRDLFPDPTMAEAVGALNAVILCQQLHLSRIILEGDAKIVVDEVNSDSGKWTSVGMIIQDIRNKLGLMQQWSVKHVPRNLNNVAHLLAEDALKLSEESIVMEGILPCIQAVLI</sequence>
<reference evidence="2" key="1">
    <citation type="submission" date="2025-08" db="UniProtKB">
        <authorList>
            <consortium name="RefSeq"/>
        </authorList>
    </citation>
    <scope>IDENTIFICATION</scope>
    <source>
        <tissue evidence="2">Leaves</tissue>
    </source>
</reference>
<organism evidence="1 2">
    <name type="scientific">Juglans regia</name>
    <name type="common">English walnut</name>
    <dbReference type="NCBI Taxonomy" id="51240"/>
    <lineage>
        <taxon>Eukaryota</taxon>
        <taxon>Viridiplantae</taxon>
        <taxon>Streptophyta</taxon>
        <taxon>Embryophyta</taxon>
        <taxon>Tracheophyta</taxon>
        <taxon>Spermatophyta</taxon>
        <taxon>Magnoliopsida</taxon>
        <taxon>eudicotyledons</taxon>
        <taxon>Gunneridae</taxon>
        <taxon>Pentapetalae</taxon>
        <taxon>rosids</taxon>
        <taxon>fabids</taxon>
        <taxon>Fagales</taxon>
        <taxon>Juglandaceae</taxon>
        <taxon>Juglans</taxon>
    </lineage>
</organism>
<dbReference type="Pfam" id="PF13966">
    <property type="entry name" value="zf-RVT"/>
    <property type="match status" value="1"/>
</dbReference>
<dbReference type="Pfam" id="PF13456">
    <property type="entry name" value="RVT_3"/>
    <property type="match status" value="1"/>
</dbReference>
<dbReference type="Gramene" id="Jr02_03760_p1">
    <property type="protein sequence ID" value="cds.Jr02_03760_p1"/>
    <property type="gene ID" value="Jr02_03760"/>
</dbReference>